<comment type="caution">
    <text evidence="1">The sequence shown here is derived from an EMBL/GenBank/DDBJ whole genome shotgun (WGS) entry which is preliminary data.</text>
</comment>
<evidence type="ECO:0000313" key="6">
    <source>
        <dbReference type="Proteomes" id="UP000285750"/>
    </source>
</evidence>
<sequence>MNDKLDNYNKLVDLIGNIIKATSNTNDQKDLDKALDIAHTVGNTLKVIVNKNDNTVSQHENNQ</sequence>
<accession>A0A412H1C4</accession>
<protein>
    <submittedName>
        <fullName evidence="1">Uncharacterized protein</fullName>
    </submittedName>
</protein>
<organism evidence="1 6">
    <name type="scientific">Phocaeicola plebeius</name>
    <dbReference type="NCBI Taxonomy" id="310297"/>
    <lineage>
        <taxon>Bacteria</taxon>
        <taxon>Pseudomonadati</taxon>
        <taxon>Bacteroidota</taxon>
        <taxon>Bacteroidia</taxon>
        <taxon>Bacteroidales</taxon>
        <taxon>Bacteroidaceae</taxon>
        <taxon>Phocaeicola</taxon>
    </lineage>
</organism>
<evidence type="ECO:0000313" key="4">
    <source>
        <dbReference type="Proteomes" id="UP000283485"/>
    </source>
</evidence>
<reference evidence="4 5" key="1">
    <citation type="submission" date="2018-08" db="EMBL/GenBank/DDBJ databases">
        <title>A genome reference for cultivated species of the human gut microbiota.</title>
        <authorList>
            <person name="Zou Y."/>
            <person name="Xue W."/>
            <person name="Luo G."/>
        </authorList>
    </citation>
    <scope>NUCLEOTIDE SEQUENCE [LARGE SCALE GENOMIC DNA]</scope>
    <source>
        <strain evidence="1 6">AF24-16AC</strain>
        <strain evidence="3 5">AM17-44</strain>
        <strain evidence="2 4">AM23-23</strain>
    </source>
</reference>
<dbReference type="EMBL" id="QRUY01000059">
    <property type="protein sequence ID" value="RGS02074.1"/>
    <property type="molecule type" value="Genomic_DNA"/>
</dbReference>
<name>A0A412H1C4_9BACT</name>
<dbReference type="AlphaFoldDB" id="A0A412H1C4"/>
<gene>
    <name evidence="3" type="ORF">DW204_00915</name>
    <name evidence="2" type="ORF">DW653_13380</name>
    <name evidence="1" type="ORF">DWY14_16460</name>
</gene>
<dbReference type="EMBL" id="QRHQ01000032">
    <property type="protein sequence ID" value="RHF87934.1"/>
    <property type="molecule type" value="Genomic_DNA"/>
</dbReference>
<evidence type="ECO:0000313" key="1">
    <source>
        <dbReference type="EMBL" id="RGS02074.1"/>
    </source>
</evidence>
<proteinExistence type="predicted"/>
<dbReference type="Proteomes" id="UP000284998">
    <property type="component" value="Unassembled WGS sequence"/>
</dbReference>
<evidence type="ECO:0000313" key="3">
    <source>
        <dbReference type="EMBL" id="RHH50382.1"/>
    </source>
</evidence>
<dbReference type="RefSeq" id="WP_118212050.1">
    <property type="nucleotide sequence ID" value="NZ_DAWBWP010000139.1"/>
</dbReference>
<evidence type="ECO:0000313" key="2">
    <source>
        <dbReference type="EMBL" id="RHF87934.1"/>
    </source>
</evidence>
<dbReference type="Proteomes" id="UP000283485">
    <property type="component" value="Unassembled WGS sequence"/>
</dbReference>
<evidence type="ECO:0000313" key="5">
    <source>
        <dbReference type="Proteomes" id="UP000284998"/>
    </source>
</evidence>
<dbReference type="EMBL" id="QRJS01000002">
    <property type="protein sequence ID" value="RHH50382.1"/>
    <property type="molecule type" value="Genomic_DNA"/>
</dbReference>
<dbReference type="Proteomes" id="UP000285750">
    <property type="component" value="Unassembled WGS sequence"/>
</dbReference>